<comment type="caution">
    <text evidence="8">The sequence shown here is derived from an EMBL/GenBank/DDBJ whole genome shotgun (WGS) entry which is preliminary data.</text>
</comment>
<protein>
    <recommendedName>
        <fullName evidence="6">5'-nucleotidase domain-containing protein 1</fullName>
    </recommendedName>
</protein>
<evidence type="ECO:0000256" key="5">
    <source>
        <dbReference type="ARBA" id="ARBA00022990"/>
    </source>
</evidence>
<evidence type="ECO:0000256" key="6">
    <source>
        <dbReference type="ARBA" id="ARBA00069357"/>
    </source>
</evidence>
<evidence type="ECO:0000256" key="7">
    <source>
        <dbReference type="SAM" id="MobiDB-lite"/>
    </source>
</evidence>
<dbReference type="InterPro" id="IPR036412">
    <property type="entry name" value="HAD-like_sf"/>
</dbReference>
<dbReference type="GO" id="GO:0008253">
    <property type="term" value="F:5'-nucleotidase activity"/>
    <property type="evidence" value="ECO:0007669"/>
    <property type="project" value="TreeGrafter"/>
</dbReference>
<dbReference type="PANTHER" id="PTHR12103:SF38">
    <property type="entry name" value="5'-NUCLEOTIDASE DOMAIN-CONTAINING PROTEIN 1"/>
    <property type="match status" value="1"/>
</dbReference>
<keyword evidence="2" id="KW-0479">Metal-binding</keyword>
<accession>A0A210QIB4</accession>
<gene>
    <name evidence="8" type="ORF">KP79_PYT06808</name>
</gene>
<keyword evidence="3" id="KW-0378">Hydrolase</keyword>
<dbReference type="STRING" id="6573.A0A210QIB4"/>
<evidence type="ECO:0000256" key="3">
    <source>
        <dbReference type="ARBA" id="ARBA00022801"/>
    </source>
</evidence>
<evidence type="ECO:0000313" key="8">
    <source>
        <dbReference type="EMBL" id="OWF48503.1"/>
    </source>
</evidence>
<name>A0A210QIB4_MIZYE</name>
<keyword evidence="9" id="KW-1185">Reference proteome</keyword>
<dbReference type="EMBL" id="NEDP02003514">
    <property type="protein sequence ID" value="OWF48503.1"/>
    <property type="molecule type" value="Genomic_DNA"/>
</dbReference>
<evidence type="ECO:0000256" key="2">
    <source>
        <dbReference type="ARBA" id="ARBA00022723"/>
    </source>
</evidence>
<evidence type="ECO:0000313" key="9">
    <source>
        <dbReference type="Proteomes" id="UP000242188"/>
    </source>
</evidence>
<feature type="region of interest" description="Disordered" evidence="7">
    <location>
        <begin position="441"/>
        <end position="463"/>
    </location>
</feature>
<dbReference type="InterPro" id="IPR023214">
    <property type="entry name" value="HAD_sf"/>
</dbReference>
<reference evidence="8 9" key="1">
    <citation type="journal article" date="2017" name="Nat. Ecol. Evol.">
        <title>Scallop genome provides insights into evolution of bilaterian karyotype and development.</title>
        <authorList>
            <person name="Wang S."/>
            <person name="Zhang J."/>
            <person name="Jiao W."/>
            <person name="Li J."/>
            <person name="Xun X."/>
            <person name="Sun Y."/>
            <person name="Guo X."/>
            <person name="Huan P."/>
            <person name="Dong B."/>
            <person name="Zhang L."/>
            <person name="Hu X."/>
            <person name="Sun X."/>
            <person name="Wang J."/>
            <person name="Zhao C."/>
            <person name="Wang Y."/>
            <person name="Wang D."/>
            <person name="Huang X."/>
            <person name="Wang R."/>
            <person name="Lv J."/>
            <person name="Li Y."/>
            <person name="Zhang Z."/>
            <person name="Liu B."/>
            <person name="Lu W."/>
            <person name="Hui Y."/>
            <person name="Liang J."/>
            <person name="Zhou Z."/>
            <person name="Hou R."/>
            <person name="Li X."/>
            <person name="Liu Y."/>
            <person name="Li H."/>
            <person name="Ning X."/>
            <person name="Lin Y."/>
            <person name="Zhao L."/>
            <person name="Xing Q."/>
            <person name="Dou J."/>
            <person name="Li Y."/>
            <person name="Mao J."/>
            <person name="Guo H."/>
            <person name="Dou H."/>
            <person name="Li T."/>
            <person name="Mu C."/>
            <person name="Jiang W."/>
            <person name="Fu Q."/>
            <person name="Fu X."/>
            <person name="Miao Y."/>
            <person name="Liu J."/>
            <person name="Yu Q."/>
            <person name="Li R."/>
            <person name="Liao H."/>
            <person name="Li X."/>
            <person name="Kong Y."/>
            <person name="Jiang Z."/>
            <person name="Chourrout D."/>
            <person name="Li R."/>
            <person name="Bao Z."/>
        </authorList>
    </citation>
    <scope>NUCLEOTIDE SEQUENCE [LARGE SCALE GENOMIC DNA]</scope>
    <source>
        <strain evidence="8 9">PY_sf001</strain>
    </source>
</reference>
<dbReference type="SUPFAM" id="SSF56784">
    <property type="entry name" value="HAD-like"/>
    <property type="match status" value="1"/>
</dbReference>
<dbReference type="InterPro" id="IPR008380">
    <property type="entry name" value="HAD-SF_hydro_IG_5-nucl"/>
</dbReference>
<keyword evidence="5" id="KW-0007">Acetylation</keyword>
<dbReference type="GO" id="GO:0046872">
    <property type="term" value="F:metal ion binding"/>
    <property type="evidence" value="ECO:0007669"/>
    <property type="project" value="UniProtKB-KW"/>
</dbReference>
<evidence type="ECO:0000256" key="4">
    <source>
        <dbReference type="ARBA" id="ARBA00022842"/>
    </source>
</evidence>
<dbReference type="OrthoDB" id="6503940at2759"/>
<comment type="similarity">
    <text evidence="1">Belongs to the 5'(3')-deoxyribonucleotidase family.</text>
</comment>
<proteinExistence type="inferred from homology"/>
<dbReference type="Gene3D" id="3.40.50.1000">
    <property type="entry name" value="HAD superfamily/HAD-like"/>
    <property type="match status" value="1"/>
</dbReference>
<organism evidence="8 9">
    <name type="scientific">Mizuhopecten yessoensis</name>
    <name type="common">Japanese scallop</name>
    <name type="synonym">Patinopecten yessoensis</name>
    <dbReference type="NCBI Taxonomy" id="6573"/>
    <lineage>
        <taxon>Eukaryota</taxon>
        <taxon>Metazoa</taxon>
        <taxon>Spiralia</taxon>
        <taxon>Lophotrochozoa</taxon>
        <taxon>Mollusca</taxon>
        <taxon>Bivalvia</taxon>
        <taxon>Autobranchia</taxon>
        <taxon>Pteriomorphia</taxon>
        <taxon>Pectinida</taxon>
        <taxon>Pectinoidea</taxon>
        <taxon>Pectinidae</taxon>
        <taxon>Mizuhopecten</taxon>
    </lineage>
</organism>
<dbReference type="Pfam" id="PF05761">
    <property type="entry name" value="5_nucleotid"/>
    <property type="match status" value="1"/>
</dbReference>
<dbReference type="PANTHER" id="PTHR12103">
    <property type="entry name" value="5'-NUCLEOTIDASE DOMAIN-CONTAINING"/>
    <property type="match status" value="1"/>
</dbReference>
<dbReference type="FunFam" id="3.40.50.1000:FF:000086">
    <property type="entry name" value="LD24878p"/>
    <property type="match status" value="1"/>
</dbReference>
<dbReference type="AlphaFoldDB" id="A0A210QIB4"/>
<evidence type="ECO:0000256" key="1">
    <source>
        <dbReference type="ARBA" id="ARBA00009589"/>
    </source>
</evidence>
<keyword evidence="4" id="KW-0460">Magnesium</keyword>
<sequence length="463" mass="52883">MAETFCLSDFDAYGFDMDHTLAKYKLVNLMQLSYEAICDCLIQKSGYSPKLKDDIHLHKDFICKGLFFDAARGNILKLSHDGKILRASHGTRMMSEDEMISVYGTDLHWEHFHEAQRDVKCTGAGFKFRFFENYFDIPGAVICAHIVDTLDEEEGKPLEQYTFWEDVLVAMHTNFIPSAFTGNAGWFFPKLKANAKNYLQECSQGVKQWLKDLRQKNKIVFLMTSSGYDFASLVMNVILGADWQSFFDICLFNARKPAFFMNKTSFLKIEGGVEDMPVKTLRKNGCYSQGNLEDLTAFLSSQTDTQQPKVVYFGDSLCSDSYPARTYAGWSVVLVLEEMEAEGYHLTRHDLDCDDEQPASKVRQRQVNIEIDPEEESFLLSKMWGSFFYHEKEDTKHDGCMNTFWGRLVSQYNAIAIPIIEYIAGMPISHVYTRFGREVGSTSGFHPAKPKPLMPSKTLEISS</sequence>
<dbReference type="Proteomes" id="UP000242188">
    <property type="component" value="Unassembled WGS sequence"/>
</dbReference>